<keyword evidence="3" id="KW-1185">Reference proteome</keyword>
<gene>
    <name evidence="2" type="ORF">K0M31_019601</name>
</gene>
<dbReference type="InterPro" id="IPR000998">
    <property type="entry name" value="MAM_dom"/>
</dbReference>
<dbReference type="Pfam" id="PF00629">
    <property type="entry name" value="MAM"/>
    <property type="match status" value="1"/>
</dbReference>
<evidence type="ECO:0000313" key="2">
    <source>
        <dbReference type="EMBL" id="KAK1129900.1"/>
    </source>
</evidence>
<reference evidence="2" key="1">
    <citation type="submission" date="2021-10" db="EMBL/GenBank/DDBJ databases">
        <title>Melipona bicolor Genome sequencing and assembly.</title>
        <authorList>
            <person name="Araujo N.S."/>
            <person name="Arias M.C."/>
        </authorList>
    </citation>
    <scope>NUCLEOTIDE SEQUENCE</scope>
    <source>
        <strain evidence="2">USP_2M_L1-L4_2017</strain>
        <tissue evidence="2">Whole body</tissue>
    </source>
</reference>
<sequence>MHVVKPPSASVRPEDCSFEKGLCGWENITSSENERAVTWQRAFLAHRPAQLLDKTFGATGDFVFFDIFTTNKQSTDVRLRSPVIQTSPDEESVCLTFWFAAFGVEESTTLQIIKMNADEETGDDEENNGKQQPVDICIIL</sequence>
<dbReference type="PROSITE" id="PS50060">
    <property type="entry name" value="MAM_2"/>
    <property type="match status" value="1"/>
</dbReference>
<accession>A0AA40KRA7</accession>
<comment type="caution">
    <text evidence="2">The sequence shown here is derived from an EMBL/GenBank/DDBJ whole genome shotgun (WGS) entry which is preliminary data.</text>
</comment>
<dbReference type="SUPFAM" id="SSF49899">
    <property type="entry name" value="Concanavalin A-like lectins/glucanases"/>
    <property type="match status" value="1"/>
</dbReference>
<organism evidence="2 3">
    <name type="scientific">Melipona bicolor</name>
    <dbReference type="NCBI Taxonomy" id="60889"/>
    <lineage>
        <taxon>Eukaryota</taxon>
        <taxon>Metazoa</taxon>
        <taxon>Ecdysozoa</taxon>
        <taxon>Arthropoda</taxon>
        <taxon>Hexapoda</taxon>
        <taxon>Insecta</taxon>
        <taxon>Pterygota</taxon>
        <taxon>Neoptera</taxon>
        <taxon>Endopterygota</taxon>
        <taxon>Hymenoptera</taxon>
        <taxon>Apocrita</taxon>
        <taxon>Aculeata</taxon>
        <taxon>Apoidea</taxon>
        <taxon>Anthophila</taxon>
        <taxon>Apidae</taxon>
        <taxon>Melipona</taxon>
    </lineage>
</organism>
<dbReference type="AlphaFoldDB" id="A0AA40KRA7"/>
<dbReference type="Proteomes" id="UP001177670">
    <property type="component" value="Unassembled WGS sequence"/>
</dbReference>
<feature type="domain" description="MAM" evidence="1">
    <location>
        <begin position="14"/>
        <end position="112"/>
    </location>
</feature>
<evidence type="ECO:0000259" key="1">
    <source>
        <dbReference type="PROSITE" id="PS50060"/>
    </source>
</evidence>
<dbReference type="GO" id="GO:0016020">
    <property type="term" value="C:membrane"/>
    <property type="evidence" value="ECO:0007669"/>
    <property type="project" value="InterPro"/>
</dbReference>
<dbReference type="Gene3D" id="2.60.120.200">
    <property type="match status" value="1"/>
</dbReference>
<dbReference type="EMBL" id="JAHYIQ010000008">
    <property type="protein sequence ID" value="KAK1129900.1"/>
    <property type="molecule type" value="Genomic_DNA"/>
</dbReference>
<dbReference type="InterPro" id="IPR013320">
    <property type="entry name" value="ConA-like_dom_sf"/>
</dbReference>
<evidence type="ECO:0000313" key="3">
    <source>
        <dbReference type="Proteomes" id="UP001177670"/>
    </source>
</evidence>
<name>A0AA40KRA7_9HYME</name>
<protein>
    <recommendedName>
        <fullName evidence="1">MAM domain-containing protein</fullName>
    </recommendedName>
</protein>
<proteinExistence type="predicted"/>